<name>A0ABW2UU72_9BACI</name>
<dbReference type="Gene3D" id="3.40.50.2300">
    <property type="match status" value="1"/>
</dbReference>
<dbReference type="PANTHER" id="PTHR45566:SF2">
    <property type="entry name" value="NARL SUBFAMILY"/>
    <property type="match status" value="1"/>
</dbReference>
<evidence type="ECO:0000313" key="8">
    <source>
        <dbReference type="Proteomes" id="UP001596620"/>
    </source>
</evidence>
<dbReference type="SUPFAM" id="SSF46894">
    <property type="entry name" value="C-terminal effector domain of the bipartite response regulators"/>
    <property type="match status" value="1"/>
</dbReference>
<comment type="subcellular location">
    <subcellularLocation>
        <location evidence="1">Cytoplasm</location>
    </subcellularLocation>
</comment>
<evidence type="ECO:0000256" key="3">
    <source>
        <dbReference type="ARBA" id="ARBA00023125"/>
    </source>
</evidence>
<dbReference type="InterPro" id="IPR011006">
    <property type="entry name" value="CheY-like_superfamily"/>
</dbReference>
<feature type="domain" description="Response regulatory" evidence="6">
    <location>
        <begin position="3"/>
        <end position="114"/>
    </location>
</feature>
<dbReference type="PROSITE" id="PS50110">
    <property type="entry name" value="RESPONSE_REGULATORY"/>
    <property type="match status" value="1"/>
</dbReference>
<reference evidence="8" key="1">
    <citation type="journal article" date="2019" name="Int. J. Syst. Evol. Microbiol.">
        <title>The Global Catalogue of Microorganisms (GCM) 10K type strain sequencing project: providing services to taxonomists for standard genome sequencing and annotation.</title>
        <authorList>
            <consortium name="The Broad Institute Genomics Platform"/>
            <consortium name="The Broad Institute Genome Sequencing Center for Infectious Disease"/>
            <person name="Wu L."/>
            <person name="Ma J."/>
        </authorList>
    </citation>
    <scope>NUCLEOTIDE SEQUENCE [LARGE SCALE GENOMIC DNA]</scope>
    <source>
        <strain evidence="8">JCM 30234</strain>
    </source>
</reference>
<keyword evidence="5" id="KW-0597">Phosphoprotein</keyword>
<organism evidence="7 8">
    <name type="scientific">Lentibacillus kimchii</name>
    <dbReference type="NCBI Taxonomy" id="1542911"/>
    <lineage>
        <taxon>Bacteria</taxon>
        <taxon>Bacillati</taxon>
        <taxon>Bacillota</taxon>
        <taxon>Bacilli</taxon>
        <taxon>Bacillales</taxon>
        <taxon>Bacillaceae</taxon>
        <taxon>Lentibacillus</taxon>
    </lineage>
</organism>
<keyword evidence="4" id="KW-0804">Transcription</keyword>
<accession>A0ABW2UU72</accession>
<dbReference type="Proteomes" id="UP001596620">
    <property type="component" value="Unassembled WGS sequence"/>
</dbReference>
<comment type="caution">
    <text evidence="7">The sequence shown here is derived from an EMBL/GenBank/DDBJ whole genome shotgun (WGS) entry which is preliminary data.</text>
</comment>
<dbReference type="InterPro" id="IPR016032">
    <property type="entry name" value="Sig_transdc_resp-reg_C-effctor"/>
</dbReference>
<keyword evidence="8" id="KW-1185">Reference proteome</keyword>
<sequence length="215" mass="24600">MITILLAATNHVYSEQMINLLNQESDMHAAGYAETVTDINAAEAEPDIILLDTEADNVPLQDRLHRRFPANKFLYLLPSADIGWIVRAVELGVTGLVLKDTEPERLPAIIRQFYDGRYVIAGEIAKALISSVHEKPYDEKERMQQLLQAKGIEVTNRDLTILQLLYHQKTNKEITAELGLAEKSVRDYVSTVYKHLNIHRRKDVYQFLTELMQKL</sequence>
<proteinExistence type="predicted"/>
<dbReference type="EMBL" id="JBHTGR010000030">
    <property type="protein sequence ID" value="MFC7747472.1"/>
    <property type="molecule type" value="Genomic_DNA"/>
</dbReference>
<dbReference type="InterPro" id="IPR001789">
    <property type="entry name" value="Sig_transdc_resp-reg_receiver"/>
</dbReference>
<dbReference type="SUPFAM" id="SSF52172">
    <property type="entry name" value="CheY-like"/>
    <property type="match status" value="1"/>
</dbReference>
<dbReference type="InterPro" id="IPR000792">
    <property type="entry name" value="Tscrpt_reg_LuxR_C"/>
</dbReference>
<keyword evidence="2" id="KW-0805">Transcription regulation</keyword>
<evidence type="ECO:0000256" key="5">
    <source>
        <dbReference type="PROSITE-ProRule" id="PRU00169"/>
    </source>
</evidence>
<keyword evidence="3" id="KW-0238">DNA-binding</keyword>
<dbReference type="PANTHER" id="PTHR45566">
    <property type="entry name" value="HTH-TYPE TRANSCRIPTIONAL REGULATOR YHJB-RELATED"/>
    <property type="match status" value="1"/>
</dbReference>
<dbReference type="InterPro" id="IPR051015">
    <property type="entry name" value="EvgA-like"/>
</dbReference>
<protein>
    <submittedName>
        <fullName evidence="7">LuxR C-terminal-related transcriptional regulator</fullName>
    </submittedName>
</protein>
<evidence type="ECO:0000256" key="2">
    <source>
        <dbReference type="ARBA" id="ARBA00023015"/>
    </source>
</evidence>
<evidence type="ECO:0000259" key="6">
    <source>
        <dbReference type="PROSITE" id="PS50110"/>
    </source>
</evidence>
<dbReference type="SMART" id="SM00421">
    <property type="entry name" value="HTH_LUXR"/>
    <property type="match status" value="1"/>
</dbReference>
<feature type="modified residue" description="4-aspartylphosphate" evidence="5">
    <location>
        <position position="52"/>
    </location>
</feature>
<evidence type="ECO:0000256" key="4">
    <source>
        <dbReference type="ARBA" id="ARBA00023163"/>
    </source>
</evidence>
<gene>
    <name evidence="7" type="ORF">ACFQU8_09545</name>
</gene>
<evidence type="ECO:0000256" key="1">
    <source>
        <dbReference type="ARBA" id="ARBA00004496"/>
    </source>
</evidence>
<dbReference type="Pfam" id="PF00196">
    <property type="entry name" value="GerE"/>
    <property type="match status" value="1"/>
</dbReference>
<evidence type="ECO:0000313" key="7">
    <source>
        <dbReference type="EMBL" id="MFC7747472.1"/>
    </source>
</evidence>